<sequence length="23" mass="2742">MYAAGVISKINDAFFKEKNYERF</sequence>
<reference evidence="1" key="1">
    <citation type="submission" date="2018-07" db="EMBL/GenBank/DDBJ databases">
        <authorList>
            <consortium name="Genoscope - CEA"/>
            <person name="William W."/>
        </authorList>
    </citation>
    <scope>NUCLEOTIDE SEQUENCE</scope>
    <source>
        <strain evidence="1">IK1</strain>
    </source>
</reference>
<evidence type="ECO:0000313" key="1">
    <source>
        <dbReference type="EMBL" id="VBB44874.1"/>
    </source>
</evidence>
<name>A0A653AA45_UNCDX</name>
<dbReference type="AlphaFoldDB" id="A0A653AA45"/>
<gene>
    <name evidence="1" type="ORF">TRIP_B350054</name>
</gene>
<accession>A0A653AA45</accession>
<proteinExistence type="predicted"/>
<protein>
    <submittedName>
        <fullName evidence="1">Uncharacterized protein</fullName>
    </submittedName>
</protein>
<dbReference type="EMBL" id="UPXX01000029">
    <property type="protein sequence ID" value="VBB44874.1"/>
    <property type="molecule type" value="Genomic_DNA"/>
</dbReference>
<organism evidence="1">
    <name type="scientific">Uncultured Desulfatiglans sp</name>
    <dbReference type="NCBI Taxonomy" id="1748965"/>
    <lineage>
        <taxon>Bacteria</taxon>
        <taxon>Pseudomonadati</taxon>
        <taxon>Thermodesulfobacteriota</taxon>
        <taxon>Desulfobacteria</taxon>
        <taxon>Desulfatiglandales</taxon>
        <taxon>Desulfatiglandaceae</taxon>
        <taxon>Desulfatiglans</taxon>
        <taxon>environmental samples</taxon>
    </lineage>
</organism>